<dbReference type="GO" id="GO:0005546">
    <property type="term" value="F:phosphatidylinositol-4,5-bisphosphate binding"/>
    <property type="evidence" value="ECO:0007669"/>
    <property type="project" value="InterPro"/>
</dbReference>
<dbReference type="Pfam" id="PF03081">
    <property type="entry name" value="Exo70_C"/>
    <property type="match status" value="1"/>
</dbReference>
<dbReference type="Gene3D" id="1.20.1310.30">
    <property type="match status" value="1"/>
</dbReference>
<dbReference type="GO" id="GO:0006887">
    <property type="term" value="P:exocytosis"/>
    <property type="evidence" value="ECO:0007669"/>
    <property type="project" value="UniProtKB-KW"/>
</dbReference>
<proteinExistence type="inferred from homology"/>
<dbReference type="Gene3D" id="1.10.357.60">
    <property type="match status" value="1"/>
</dbReference>
<evidence type="ECO:0000256" key="2">
    <source>
        <dbReference type="ARBA" id="ARBA00022448"/>
    </source>
</evidence>
<dbReference type="Gene3D" id="1.20.58.1150">
    <property type="match status" value="1"/>
</dbReference>
<evidence type="ECO:0000256" key="3">
    <source>
        <dbReference type="ARBA" id="ARBA00022483"/>
    </source>
</evidence>
<comment type="function">
    <text evidence="4">Involved in the secretory pathway as part of the exocyst complex which tethers secretory vesicles to the sites of exocytosis. Also plays a role in the assembly of the exocyst.</text>
</comment>
<protein>
    <recommendedName>
        <fullName evidence="4">Exocyst complex protein EXO70</fullName>
    </recommendedName>
</protein>
<dbReference type="Gene3D" id="1.20.1280.170">
    <property type="entry name" value="Exocyst complex component Exo70"/>
    <property type="match status" value="1"/>
</dbReference>
<comment type="similarity">
    <text evidence="1 4">Belongs to the EXO70 family.</text>
</comment>
<sequence>MLNLEVDVDEADVAVLSQHLSRSKELFSSISNSLQVISLKTLTASRSIRPVFAEIDALNTKKSSIEDGLALLKDVSQYSLRAAEAQRTLSSPIDTIGVGKYLLCLEHSRELLREMKQKIRDFDGVVVSFANAVDKAEFAVSLYFGQILAKTDLIAGTVSRQADAITILAFYAKQNNLRSAHETLERVFGQILLQRLSPLEKQCVFQKRASNMPYEKGSTGLTQLTTVLLQCILGLRNTCDQLQVSGLPVFRNIVANYMELPFSSVLSACNKQLDSQGLAGQDMVILDVLDQTKTLQEGLRASRFEFSTFPTAQAEYTRLVLKSQGLFAEWAKYVESRVLQIDKFNEHSIPEVVVEVLSKIRRISEFDSLYTLMENKRLGSWLDVKPPLRFVTVYTSVVQGAEAQAEDHTAFLVSSFLLDLIDELMVNIEIGLKDQSGETNLRKLSQGFMLVRNVVMIETIVNRLEPLYQKLGPIGMERLQRLKNRFLKVFLDDWSHASYIIIRDMTQITTTNALHGGQNSAKEKEQIKDLFRNFNDSFEEALRQYEKFNIQEKELRFYLSSEIKRLIINAYNKLYDKYGNGEFTKNRAKYIKYDKMQFERLLNERL</sequence>
<dbReference type="InterPro" id="IPR046364">
    <property type="entry name" value="Exo70_C"/>
</dbReference>
<dbReference type="GO" id="GO:0005935">
    <property type="term" value="C:cellular bud neck"/>
    <property type="evidence" value="ECO:0007669"/>
    <property type="project" value="UniProtKB-SubCell"/>
</dbReference>
<evidence type="ECO:0000313" key="7">
    <source>
        <dbReference type="Proteomes" id="UP000292447"/>
    </source>
</evidence>
<dbReference type="PANTHER" id="PTHR12542">
    <property type="entry name" value="EXOCYST COMPLEX PROTEIN EXO70"/>
    <property type="match status" value="1"/>
</dbReference>
<dbReference type="AlphaFoldDB" id="A0A4P6XU72"/>
<dbReference type="SUPFAM" id="SSF74788">
    <property type="entry name" value="Cullin repeat-like"/>
    <property type="match status" value="1"/>
</dbReference>
<gene>
    <name evidence="6" type="primary">MPUL0G02100</name>
    <name evidence="6" type="ORF">METSCH_G02100</name>
</gene>
<keyword evidence="4" id="KW-0653">Protein transport</keyword>
<dbReference type="PANTHER" id="PTHR12542:SF41">
    <property type="entry name" value="EXOCYST COMPLEX COMPONENT 7"/>
    <property type="match status" value="1"/>
</dbReference>
<reference evidence="7" key="1">
    <citation type="submission" date="2019-03" db="EMBL/GenBank/DDBJ databases">
        <title>Snf2 controls pulcherriminic acid biosynthesis and connects pigmentation and antifungal activity of the yeast Metschnikowia pulcherrima.</title>
        <authorList>
            <person name="Gore-Lloyd D."/>
            <person name="Sumann I."/>
            <person name="Brachmann A.O."/>
            <person name="Schneeberger K."/>
            <person name="Ortiz-Merino R.A."/>
            <person name="Moreno-Beltran M."/>
            <person name="Schlaefli M."/>
            <person name="Kirner P."/>
            <person name="Santos Kron A."/>
            <person name="Wolfe K.H."/>
            <person name="Piel J."/>
            <person name="Ahrens C.H."/>
            <person name="Henk D."/>
            <person name="Freimoser F.M."/>
        </authorList>
    </citation>
    <scope>NUCLEOTIDE SEQUENCE [LARGE SCALE GENOMIC DNA]</scope>
    <source>
        <strain evidence="7">APC 1.2</strain>
    </source>
</reference>
<name>A0A4P6XU72_9ASCO</name>
<dbReference type="EMBL" id="CP034462">
    <property type="protein sequence ID" value="QBM91167.1"/>
    <property type="molecule type" value="Genomic_DNA"/>
</dbReference>
<evidence type="ECO:0000313" key="6">
    <source>
        <dbReference type="EMBL" id="QBM91167.1"/>
    </source>
</evidence>
<organism evidence="6 7">
    <name type="scientific">Metschnikowia aff. pulcherrima</name>
    <dbReference type="NCBI Taxonomy" id="2163413"/>
    <lineage>
        <taxon>Eukaryota</taxon>
        <taxon>Fungi</taxon>
        <taxon>Dikarya</taxon>
        <taxon>Ascomycota</taxon>
        <taxon>Saccharomycotina</taxon>
        <taxon>Pichiomycetes</taxon>
        <taxon>Metschnikowiaceae</taxon>
        <taxon>Metschnikowia</taxon>
    </lineage>
</organism>
<dbReference type="GO" id="GO:0015031">
    <property type="term" value="P:protein transport"/>
    <property type="evidence" value="ECO:0007669"/>
    <property type="project" value="UniProtKB-KW"/>
</dbReference>
<comment type="subcellular location">
    <subcellularLocation>
        <location evidence="4">Bud</location>
    </subcellularLocation>
    <subcellularLocation>
        <location evidence="4">Bud neck</location>
    </subcellularLocation>
</comment>
<keyword evidence="7" id="KW-1185">Reference proteome</keyword>
<dbReference type="InterPro" id="IPR004140">
    <property type="entry name" value="Exo70"/>
</dbReference>
<dbReference type="Proteomes" id="UP000292447">
    <property type="component" value="Chromosome VII"/>
</dbReference>
<accession>A0A4P6XU72</accession>
<dbReference type="GO" id="GO:0000145">
    <property type="term" value="C:exocyst"/>
    <property type="evidence" value="ECO:0007669"/>
    <property type="project" value="InterPro"/>
</dbReference>
<dbReference type="STRING" id="2163413.A0A4P6XU72"/>
<evidence type="ECO:0000256" key="4">
    <source>
        <dbReference type="RuleBase" id="RU365026"/>
    </source>
</evidence>
<evidence type="ECO:0000259" key="5">
    <source>
        <dbReference type="Pfam" id="PF03081"/>
    </source>
</evidence>
<keyword evidence="3 4" id="KW-0268">Exocytosis</keyword>
<evidence type="ECO:0000256" key="1">
    <source>
        <dbReference type="ARBA" id="ARBA00006756"/>
    </source>
</evidence>
<keyword evidence="2 4" id="KW-0813">Transport</keyword>
<feature type="domain" description="Exocyst complex subunit Exo70 C-terminal" evidence="5">
    <location>
        <begin position="220"/>
        <end position="604"/>
    </location>
</feature>
<dbReference type="InterPro" id="IPR016159">
    <property type="entry name" value="Cullin_repeat-like_dom_sf"/>
</dbReference>